<proteinExistence type="predicted"/>
<protein>
    <submittedName>
        <fullName evidence="1">Uncharacterized protein</fullName>
    </submittedName>
</protein>
<dbReference type="EMBL" id="UINC01059237">
    <property type="protein sequence ID" value="SVB82423.1"/>
    <property type="molecule type" value="Genomic_DNA"/>
</dbReference>
<dbReference type="AlphaFoldDB" id="A0A382H6N9"/>
<name>A0A382H6N9_9ZZZZ</name>
<evidence type="ECO:0000313" key="1">
    <source>
        <dbReference type="EMBL" id="SVB82423.1"/>
    </source>
</evidence>
<gene>
    <name evidence="1" type="ORF">METZ01_LOCUS235277</name>
</gene>
<reference evidence="1" key="1">
    <citation type="submission" date="2018-05" db="EMBL/GenBank/DDBJ databases">
        <authorList>
            <person name="Lanie J.A."/>
            <person name="Ng W.-L."/>
            <person name="Kazmierczak K.M."/>
            <person name="Andrzejewski T.M."/>
            <person name="Davidsen T.M."/>
            <person name="Wayne K.J."/>
            <person name="Tettelin H."/>
            <person name="Glass J.I."/>
            <person name="Rusch D."/>
            <person name="Podicherti R."/>
            <person name="Tsui H.-C.T."/>
            <person name="Winkler M.E."/>
        </authorList>
    </citation>
    <scope>NUCLEOTIDE SEQUENCE</scope>
</reference>
<feature type="non-terminal residue" evidence="1">
    <location>
        <position position="30"/>
    </location>
</feature>
<sequence>MANLVLVLQGQLSYSLVVLWKVEYGVISKP</sequence>
<accession>A0A382H6N9</accession>
<organism evidence="1">
    <name type="scientific">marine metagenome</name>
    <dbReference type="NCBI Taxonomy" id="408172"/>
    <lineage>
        <taxon>unclassified sequences</taxon>
        <taxon>metagenomes</taxon>
        <taxon>ecological metagenomes</taxon>
    </lineage>
</organism>